<name>A0A2P5FLG0_TREOI</name>
<accession>A0A2P5FLG0</accession>
<dbReference type="Proteomes" id="UP000237000">
    <property type="component" value="Unassembled WGS sequence"/>
</dbReference>
<reference evidence="2" key="1">
    <citation type="submission" date="2016-06" db="EMBL/GenBank/DDBJ databases">
        <title>Parallel loss of symbiosis genes in relatives of nitrogen-fixing non-legume Parasponia.</title>
        <authorList>
            <person name="Van Velzen R."/>
            <person name="Holmer R."/>
            <person name="Bu F."/>
            <person name="Rutten L."/>
            <person name="Van Zeijl A."/>
            <person name="Liu W."/>
            <person name="Santuari L."/>
            <person name="Cao Q."/>
            <person name="Sharma T."/>
            <person name="Shen D."/>
            <person name="Roswanjaya Y."/>
            <person name="Wardhani T."/>
            <person name="Kalhor M.S."/>
            <person name="Jansen J."/>
            <person name="Van den Hoogen J."/>
            <person name="Gungor B."/>
            <person name="Hartog M."/>
            <person name="Hontelez J."/>
            <person name="Verver J."/>
            <person name="Yang W.-C."/>
            <person name="Schijlen E."/>
            <person name="Repin R."/>
            <person name="Schilthuizen M."/>
            <person name="Schranz E."/>
            <person name="Heidstra R."/>
            <person name="Miyata K."/>
            <person name="Fedorova E."/>
            <person name="Kohlen W."/>
            <person name="Bisseling T."/>
            <person name="Smit S."/>
            <person name="Geurts R."/>
        </authorList>
    </citation>
    <scope>NUCLEOTIDE SEQUENCE [LARGE SCALE GENOMIC DNA]</scope>
    <source>
        <strain evidence="2">cv. RG33-2</strain>
    </source>
</reference>
<dbReference type="InParanoid" id="A0A2P5FLG0"/>
<protein>
    <submittedName>
        <fullName evidence="1">Uncharacterized protein</fullName>
    </submittedName>
</protein>
<evidence type="ECO:0000313" key="2">
    <source>
        <dbReference type="Proteomes" id="UP000237000"/>
    </source>
</evidence>
<evidence type="ECO:0000313" key="1">
    <source>
        <dbReference type="EMBL" id="PON98642.1"/>
    </source>
</evidence>
<dbReference type="AlphaFoldDB" id="A0A2P5FLG0"/>
<proteinExistence type="predicted"/>
<organism evidence="1 2">
    <name type="scientific">Trema orientale</name>
    <name type="common">Charcoal tree</name>
    <name type="synonym">Celtis orientalis</name>
    <dbReference type="NCBI Taxonomy" id="63057"/>
    <lineage>
        <taxon>Eukaryota</taxon>
        <taxon>Viridiplantae</taxon>
        <taxon>Streptophyta</taxon>
        <taxon>Embryophyta</taxon>
        <taxon>Tracheophyta</taxon>
        <taxon>Spermatophyta</taxon>
        <taxon>Magnoliopsida</taxon>
        <taxon>eudicotyledons</taxon>
        <taxon>Gunneridae</taxon>
        <taxon>Pentapetalae</taxon>
        <taxon>rosids</taxon>
        <taxon>fabids</taxon>
        <taxon>Rosales</taxon>
        <taxon>Cannabaceae</taxon>
        <taxon>Trema</taxon>
    </lineage>
</organism>
<comment type="caution">
    <text evidence="1">The sequence shown here is derived from an EMBL/GenBank/DDBJ whole genome shotgun (WGS) entry which is preliminary data.</text>
</comment>
<feature type="non-terminal residue" evidence="1">
    <location>
        <position position="1"/>
    </location>
</feature>
<sequence>SCRVQTEFESGFFRASPLSFGLSGSFYILRYRLCRIESSCQSTSSLLVVTWLIRVKRSRWFSSGEVQFRGMSKGLYELLWLRRFLTEIGLHPMLK</sequence>
<keyword evidence="2" id="KW-1185">Reference proteome</keyword>
<gene>
    <name evidence="1" type="ORF">TorRG33x02_055420</name>
</gene>
<dbReference type="EMBL" id="JXTC01000023">
    <property type="protein sequence ID" value="PON98642.1"/>
    <property type="molecule type" value="Genomic_DNA"/>
</dbReference>